<dbReference type="InterPro" id="IPR004590">
    <property type="entry name" value="ssDNA_annealing_RecT"/>
</dbReference>
<dbReference type="InterPro" id="IPR018330">
    <property type="entry name" value="RecT_fam"/>
</dbReference>
<dbReference type="NCBIfam" id="TIGR00616">
    <property type="entry name" value="rect"/>
    <property type="match status" value="1"/>
</dbReference>
<evidence type="ECO:0000313" key="2">
    <source>
        <dbReference type="Proteomes" id="UP000343370"/>
    </source>
</evidence>
<dbReference type="Pfam" id="PF03837">
    <property type="entry name" value="RecT"/>
    <property type="match status" value="1"/>
</dbReference>
<reference evidence="1 2" key="1">
    <citation type="submission" date="2019-10" db="EMBL/GenBank/DDBJ databases">
        <authorList>
            <person name="Kazantseva O."/>
            <person name="Piligrimova E."/>
            <person name="Shadrin A."/>
            <person name="Zagorodny V."/>
        </authorList>
    </citation>
    <scope>NUCLEOTIDE SEQUENCE [LARGE SCALE GENOMIC DNA]</scope>
</reference>
<name>A0A5Q2F4K3_9CAUD</name>
<protein>
    <submittedName>
        <fullName evidence="1">Recombination protein</fullName>
    </submittedName>
</protein>
<dbReference type="NCBIfam" id="NF007351">
    <property type="entry name" value="PRK09846.1"/>
    <property type="match status" value="1"/>
</dbReference>
<dbReference type="Proteomes" id="UP000343370">
    <property type="component" value="Segment"/>
</dbReference>
<dbReference type="GO" id="GO:0003677">
    <property type="term" value="F:DNA binding"/>
    <property type="evidence" value="ECO:0007669"/>
    <property type="project" value="InterPro"/>
</dbReference>
<dbReference type="GO" id="GO:0006259">
    <property type="term" value="P:DNA metabolic process"/>
    <property type="evidence" value="ECO:0007669"/>
    <property type="project" value="InterPro"/>
</dbReference>
<organism evidence="1 2">
    <name type="scientific">Bacillus phage vB_BcM_Sam112</name>
    <dbReference type="NCBI Taxonomy" id="2663324"/>
    <lineage>
        <taxon>Viruses</taxon>
        <taxon>Duplodnaviria</taxon>
        <taxon>Heunggongvirae</taxon>
        <taxon>Uroviricota</taxon>
        <taxon>Caudoviricetes</taxon>
        <taxon>Trautnerviridae</taxon>
        <taxon>Prospektnaukivirus</taxon>
        <taxon>Prospektnaukivirus sam112</taxon>
    </lineage>
</organism>
<keyword evidence="2" id="KW-1185">Reference proteome</keyword>
<sequence length="281" mass="31397">MATEKQSALKERMAANANAVANQEDKPLTPAQNVAAYMKNMMPAIQQVLPKHANPERMSRIALNVIRTNPQLLECDIKSLMGGVLEAAKLGLEPGMMGQCYLLPYNKKQGNTWVKEAQFIIGYKGLIDLVRRSGQVVSIEARTVYENDEFDYEYGLEDKLYHKPTLKNRGKAIAYYAVCKLVGGGHSFLVMGIDDMNAYRDKYAKAKKGGVIYGPWKDEFDAMARKTVLRQLIKYLPISIENLSNFDERDGSDVHQSLVGAELVNAEDFIPVAEGEVVDEQ</sequence>
<gene>
    <name evidence="1" type="ORF">Sam112_gp47</name>
</gene>
<dbReference type="EMBL" id="MN604230">
    <property type="protein sequence ID" value="QGF21749.1"/>
    <property type="molecule type" value="Genomic_DNA"/>
</dbReference>
<proteinExistence type="predicted"/>
<evidence type="ECO:0000313" key="1">
    <source>
        <dbReference type="EMBL" id="QGF21749.1"/>
    </source>
</evidence>
<accession>A0A5Q2F4K3</accession>